<gene>
    <name evidence="1" type="ORF">UFOVP1119_23</name>
    <name evidence="2" type="ORF">UFOVP1238_140</name>
</gene>
<evidence type="ECO:0000313" key="2">
    <source>
        <dbReference type="EMBL" id="CAB4193754.1"/>
    </source>
</evidence>
<accession>A0A6J5QLN6</accession>
<reference evidence="1" key="1">
    <citation type="submission" date="2020-05" db="EMBL/GenBank/DDBJ databases">
        <authorList>
            <person name="Chiriac C."/>
            <person name="Salcher M."/>
            <person name="Ghai R."/>
            <person name="Kavagutti S V."/>
        </authorList>
    </citation>
    <scope>NUCLEOTIDE SEQUENCE</scope>
</reference>
<dbReference type="EMBL" id="LR797076">
    <property type="protein sequence ID" value="CAB4185273.1"/>
    <property type="molecule type" value="Genomic_DNA"/>
</dbReference>
<organism evidence="1">
    <name type="scientific">uncultured Caudovirales phage</name>
    <dbReference type="NCBI Taxonomy" id="2100421"/>
    <lineage>
        <taxon>Viruses</taxon>
        <taxon>Duplodnaviria</taxon>
        <taxon>Heunggongvirae</taxon>
        <taxon>Uroviricota</taxon>
        <taxon>Caudoviricetes</taxon>
        <taxon>Peduoviridae</taxon>
        <taxon>Maltschvirus</taxon>
        <taxon>Maltschvirus maltsch</taxon>
    </lineage>
</organism>
<sequence length="76" mass="8726">MLCFSCGKQKNELQPKKSSIMEGIQLFMCLTCLESKFEPRWVIILAGRQKGPAFVKEYIQKRLYVGKIITAEELIA</sequence>
<evidence type="ECO:0000313" key="1">
    <source>
        <dbReference type="EMBL" id="CAB4185273.1"/>
    </source>
</evidence>
<proteinExistence type="predicted"/>
<protein>
    <submittedName>
        <fullName evidence="1">Uncharacterized protein</fullName>
    </submittedName>
</protein>
<name>A0A6J5QLN6_9CAUD</name>
<dbReference type="EMBL" id="LR797198">
    <property type="protein sequence ID" value="CAB4193754.1"/>
    <property type="molecule type" value="Genomic_DNA"/>
</dbReference>